<evidence type="ECO:0000256" key="1">
    <source>
        <dbReference type="ARBA" id="ARBA00023002"/>
    </source>
</evidence>
<evidence type="ECO:0000256" key="3">
    <source>
        <dbReference type="ARBA" id="ARBA00024018"/>
    </source>
</evidence>
<dbReference type="SUPFAM" id="SSF51905">
    <property type="entry name" value="FAD/NAD(P)-binding domain"/>
    <property type="match status" value="1"/>
</dbReference>
<evidence type="ECO:0000313" key="5">
    <source>
        <dbReference type="EMBL" id="KAH9316221.1"/>
    </source>
</evidence>
<evidence type="ECO:0000256" key="2">
    <source>
        <dbReference type="ARBA" id="ARBA00023033"/>
    </source>
</evidence>
<dbReference type="InterPro" id="IPR002938">
    <property type="entry name" value="FAD-bd"/>
</dbReference>
<proteinExistence type="inferred from homology"/>
<dbReference type="Gene3D" id="3.50.50.60">
    <property type="entry name" value="FAD/NAD(P)-binding domain"/>
    <property type="match status" value="1"/>
</dbReference>
<dbReference type="GO" id="GO:0071949">
    <property type="term" value="F:FAD binding"/>
    <property type="evidence" value="ECO:0007669"/>
    <property type="project" value="InterPro"/>
</dbReference>
<reference evidence="5 6" key="1">
    <citation type="journal article" date="2021" name="Nat. Plants">
        <title>The Taxus genome provides insights into paclitaxel biosynthesis.</title>
        <authorList>
            <person name="Xiong X."/>
            <person name="Gou J."/>
            <person name="Liao Q."/>
            <person name="Li Y."/>
            <person name="Zhou Q."/>
            <person name="Bi G."/>
            <person name="Li C."/>
            <person name="Du R."/>
            <person name="Wang X."/>
            <person name="Sun T."/>
            <person name="Guo L."/>
            <person name="Liang H."/>
            <person name="Lu P."/>
            <person name="Wu Y."/>
            <person name="Zhang Z."/>
            <person name="Ro D.K."/>
            <person name="Shang Y."/>
            <person name="Huang S."/>
            <person name="Yan J."/>
        </authorList>
    </citation>
    <scope>NUCLEOTIDE SEQUENCE [LARGE SCALE GENOMIC DNA]</scope>
    <source>
        <strain evidence="5">Ta-2019</strain>
    </source>
</reference>
<protein>
    <recommendedName>
        <fullName evidence="4">FAD-binding domain-containing protein</fullName>
    </recommendedName>
</protein>
<organism evidence="5 6">
    <name type="scientific">Taxus chinensis</name>
    <name type="common">Chinese yew</name>
    <name type="synonym">Taxus wallichiana var. chinensis</name>
    <dbReference type="NCBI Taxonomy" id="29808"/>
    <lineage>
        <taxon>Eukaryota</taxon>
        <taxon>Viridiplantae</taxon>
        <taxon>Streptophyta</taxon>
        <taxon>Embryophyta</taxon>
        <taxon>Tracheophyta</taxon>
        <taxon>Spermatophyta</taxon>
        <taxon>Pinopsida</taxon>
        <taxon>Pinidae</taxon>
        <taxon>Conifers II</taxon>
        <taxon>Cupressales</taxon>
        <taxon>Taxaceae</taxon>
        <taxon>Taxus</taxon>
    </lineage>
</organism>
<dbReference type="EMBL" id="JAHRHJ020000005">
    <property type="protein sequence ID" value="KAH9316221.1"/>
    <property type="molecule type" value="Genomic_DNA"/>
</dbReference>
<dbReference type="Proteomes" id="UP000824469">
    <property type="component" value="Unassembled WGS sequence"/>
</dbReference>
<name>A0AA38L9P8_TAXCH</name>
<dbReference type="PANTHER" id="PTHR45934">
    <property type="entry name" value="FAD/NAD(P)-BINDING OXIDOREDUCTASE FAMILY PROTEIN"/>
    <property type="match status" value="1"/>
</dbReference>
<dbReference type="AlphaFoldDB" id="A0AA38L9P8"/>
<dbReference type="Pfam" id="PF01494">
    <property type="entry name" value="FAD_binding_3"/>
    <property type="match status" value="1"/>
</dbReference>
<dbReference type="OMA" id="LDRPTSW"/>
<comment type="caution">
    <text evidence="5">The sequence shown here is derived from an EMBL/GenBank/DDBJ whole genome shotgun (WGS) entry which is preliminary data.</text>
</comment>
<evidence type="ECO:0000313" key="6">
    <source>
        <dbReference type="Proteomes" id="UP000824469"/>
    </source>
</evidence>
<accession>A0AA38L9P8</accession>
<feature type="domain" description="FAD-binding" evidence="4">
    <location>
        <begin position="58"/>
        <end position="390"/>
    </location>
</feature>
<dbReference type="PRINTS" id="PR00420">
    <property type="entry name" value="RNGMNOXGNASE"/>
</dbReference>
<dbReference type="PANTHER" id="PTHR45934:SF9">
    <property type="entry name" value="FAD_NAD(P)-BINDING OXIDOREDUCTASE FAMILY PROTEIN"/>
    <property type="match status" value="1"/>
</dbReference>
<keyword evidence="2" id="KW-0503">Monooxygenase</keyword>
<keyword evidence="1" id="KW-0560">Oxidoreductase</keyword>
<dbReference type="GO" id="GO:0004497">
    <property type="term" value="F:monooxygenase activity"/>
    <property type="evidence" value="ECO:0007669"/>
    <property type="project" value="UniProtKB-KW"/>
</dbReference>
<evidence type="ECO:0000259" key="4">
    <source>
        <dbReference type="Pfam" id="PF01494"/>
    </source>
</evidence>
<dbReference type="InterPro" id="IPR044560">
    <property type="entry name" value="MOase"/>
</dbReference>
<sequence>MASIGTVAAGSLSLPFFIPNSSYVNSISRPVLIRRKTTTRLYSSNANKQENQTPRKEEVVIVGAGIAGLATALSLHRLGVRSLVLEQADSLRTGGTSLTLFKNGWRVLDVLGVADDLRKEFSEIHGLEIQANNGKVLRSFQLKGEGKSQEARGVERKALLESLAHNMPEDTICFGSRVETIERTKNGHINLELDDGTQILTKILIGCDGVRSVVARWMGFTEPRYVGHCAYRGLGVYPSGQPFAQKVHYIYGKGIRAGYVPLTATKVYWFVCFNSPSPGPKITDPNILRQEVFQLVHKWPKELIQTIENTPDGSFLRTPLEDRWLWPVVSPKSTVGGVALAGDAWHPMTPNLGQGACCALEDSVVLARKLKKALDMDKQDTESSKYIEEALQSYTTERWPRIFPLAIRANIVGALLQWENELICLVRDNIIIPKVAQLEPLLEHTNYDCGLLYTNP</sequence>
<comment type="similarity">
    <text evidence="3">Belongs to the 3-hydroxybenzoate 6-hydroxylase family.</text>
</comment>
<dbReference type="InterPro" id="IPR036188">
    <property type="entry name" value="FAD/NAD-bd_sf"/>
</dbReference>
<gene>
    <name evidence="5" type="ORF">KI387_024848</name>
</gene>
<keyword evidence="6" id="KW-1185">Reference proteome</keyword>